<evidence type="ECO:0000313" key="9">
    <source>
        <dbReference type="Proteomes" id="UP000472267"/>
    </source>
</evidence>
<dbReference type="GO" id="GO:0005886">
    <property type="term" value="C:plasma membrane"/>
    <property type="evidence" value="ECO:0007669"/>
    <property type="project" value="TreeGrafter"/>
</dbReference>
<dbReference type="FunFam" id="1.20.5.170:FF:000002">
    <property type="entry name" value="Type I keratin KA11"/>
    <property type="match status" value="1"/>
</dbReference>
<dbReference type="Ensembl" id="ENSSFAT00005015925.1">
    <property type="protein sequence ID" value="ENSSFAP00005015300.1"/>
    <property type="gene ID" value="ENSSFAG00005007646.1"/>
</dbReference>
<dbReference type="AlphaFoldDB" id="A0A672GEA2"/>
<dbReference type="Proteomes" id="UP000472267">
    <property type="component" value="Chromosome 18"/>
</dbReference>
<dbReference type="InterPro" id="IPR018039">
    <property type="entry name" value="IF_conserved"/>
</dbReference>
<reference evidence="8" key="1">
    <citation type="submission" date="2019-06" db="EMBL/GenBank/DDBJ databases">
        <authorList>
            <consortium name="Wellcome Sanger Institute Data Sharing"/>
        </authorList>
    </citation>
    <scope>NUCLEOTIDE SEQUENCE [LARGE SCALE GENOMIC DNA]</scope>
</reference>
<dbReference type="FunFam" id="1.20.5.1160:FF:000001">
    <property type="entry name" value="Keratin type II"/>
    <property type="match status" value="1"/>
</dbReference>
<sequence length="440" mass="50937">MAYRSTPHSSYKKMFGGERAAARTSYSSRQYSSPVRARASYQLSSGPAVYALRTQRLRSSAAMPRLASENLDFSLSDAINSEFITNRTNEKAQMQSLNDRFASYIEKVRFLEQQNKILLAELEQLRGKGTTRVGDLYEDEMRELRRQVDQLTNEKARVEVHRDNLADDIDKLREKHIQQDSAHSLRFSVQDVDNAALARLDLERKVESLQDEINFLKKLHDEEMLELQSQIQQQQHVHVDMDMAKPDLTAALRDVRLQYENLASKNIQESEDWYKSKFADLTEAAARNTDSLRVAKQEANDYRRQVQALTCEVDALKGTNESLERQMQEMEENFSMETSGYQDTISRLEDDIHNMKDEMARHLREYQDLLNVKMALDIEIATYRKLLEGEESRISSPLPNFSSLNLRGLSPHFKKVLIKTIETRDGQVINESTQNHEDME</sequence>
<dbReference type="InterPro" id="IPR050405">
    <property type="entry name" value="Intermediate_filament"/>
</dbReference>
<evidence type="ECO:0000259" key="7">
    <source>
        <dbReference type="PROSITE" id="PS51842"/>
    </source>
</evidence>
<dbReference type="PROSITE" id="PS51842">
    <property type="entry name" value="IF_ROD_2"/>
    <property type="match status" value="1"/>
</dbReference>
<dbReference type="GO" id="GO:0005737">
    <property type="term" value="C:cytoplasm"/>
    <property type="evidence" value="ECO:0007669"/>
    <property type="project" value="TreeGrafter"/>
</dbReference>
<reference evidence="8" key="3">
    <citation type="submission" date="2025-09" db="UniProtKB">
        <authorList>
            <consortium name="Ensembl"/>
        </authorList>
    </citation>
    <scope>IDENTIFICATION</scope>
</reference>
<dbReference type="GO" id="GO:0030424">
    <property type="term" value="C:axon"/>
    <property type="evidence" value="ECO:0007669"/>
    <property type="project" value="TreeGrafter"/>
</dbReference>
<dbReference type="GO" id="GO:0005882">
    <property type="term" value="C:intermediate filament"/>
    <property type="evidence" value="ECO:0007669"/>
    <property type="project" value="UniProtKB-KW"/>
</dbReference>
<dbReference type="SMART" id="SM01391">
    <property type="entry name" value="Filament"/>
    <property type="match status" value="1"/>
</dbReference>
<evidence type="ECO:0000256" key="5">
    <source>
        <dbReference type="RuleBase" id="RU000685"/>
    </source>
</evidence>
<dbReference type="InterPro" id="IPR039008">
    <property type="entry name" value="IF_rod_dom"/>
</dbReference>
<evidence type="ECO:0000313" key="8">
    <source>
        <dbReference type="Ensembl" id="ENSSFAP00005015300.1"/>
    </source>
</evidence>
<dbReference type="PANTHER" id="PTHR45652:SF5">
    <property type="entry name" value="VIMENTIN"/>
    <property type="match status" value="1"/>
</dbReference>
<dbReference type="Gene3D" id="1.20.5.500">
    <property type="entry name" value="Single helix bin"/>
    <property type="match status" value="1"/>
</dbReference>
<reference evidence="8" key="2">
    <citation type="submission" date="2025-08" db="UniProtKB">
        <authorList>
            <consortium name="Ensembl"/>
        </authorList>
    </citation>
    <scope>IDENTIFICATION</scope>
</reference>
<dbReference type="InterPro" id="IPR006821">
    <property type="entry name" value="Intermed_filament_DNA-bd"/>
</dbReference>
<gene>
    <name evidence="8" type="primary">LOC115405669</name>
</gene>
<feature type="coiled-coil region" evidence="6">
    <location>
        <begin position="94"/>
        <end position="226"/>
    </location>
</feature>
<name>A0A672GEA2_SALFA</name>
<dbReference type="Gene3D" id="1.20.5.1160">
    <property type="entry name" value="Vasodilator-stimulated phosphoprotein"/>
    <property type="match status" value="1"/>
</dbReference>
<protein>
    <submittedName>
        <fullName evidence="8">Vimentin A2-like</fullName>
    </submittedName>
</protein>
<dbReference type="FunFam" id="1.20.5.500:FF:000001">
    <property type="entry name" value="Type II keratin 23"/>
    <property type="match status" value="1"/>
</dbReference>
<keyword evidence="2 5" id="KW-0403">Intermediate filament</keyword>
<dbReference type="PANTHER" id="PTHR45652">
    <property type="entry name" value="GLIAL FIBRILLARY ACIDIC PROTEIN"/>
    <property type="match status" value="1"/>
</dbReference>
<organism evidence="8 9">
    <name type="scientific">Salarias fasciatus</name>
    <name type="common">Jewelled blenny</name>
    <name type="synonym">Blennius fasciatus</name>
    <dbReference type="NCBI Taxonomy" id="181472"/>
    <lineage>
        <taxon>Eukaryota</taxon>
        <taxon>Metazoa</taxon>
        <taxon>Chordata</taxon>
        <taxon>Craniata</taxon>
        <taxon>Vertebrata</taxon>
        <taxon>Euteleostomi</taxon>
        <taxon>Actinopterygii</taxon>
        <taxon>Neopterygii</taxon>
        <taxon>Teleostei</taxon>
        <taxon>Neoteleostei</taxon>
        <taxon>Acanthomorphata</taxon>
        <taxon>Ovalentaria</taxon>
        <taxon>Blenniimorphae</taxon>
        <taxon>Blenniiformes</taxon>
        <taxon>Blennioidei</taxon>
        <taxon>Blenniidae</taxon>
        <taxon>Salariinae</taxon>
        <taxon>Salarias</taxon>
    </lineage>
</organism>
<keyword evidence="9" id="KW-1185">Reference proteome</keyword>
<dbReference type="PROSITE" id="PS00226">
    <property type="entry name" value="IF_ROD_1"/>
    <property type="match status" value="1"/>
</dbReference>
<evidence type="ECO:0000256" key="6">
    <source>
        <dbReference type="SAM" id="Coils"/>
    </source>
</evidence>
<evidence type="ECO:0000256" key="4">
    <source>
        <dbReference type="ARBA" id="ARBA00061646"/>
    </source>
</evidence>
<feature type="coiled-coil region" evidence="6">
    <location>
        <begin position="292"/>
        <end position="372"/>
    </location>
</feature>
<evidence type="ECO:0000256" key="3">
    <source>
        <dbReference type="ARBA" id="ARBA00023054"/>
    </source>
</evidence>
<dbReference type="GO" id="GO:0045109">
    <property type="term" value="P:intermediate filament organization"/>
    <property type="evidence" value="ECO:0007669"/>
    <property type="project" value="TreeGrafter"/>
</dbReference>
<comment type="function">
    <text evidence="1">Vimentins are class-III intermediate filaments found in various non-epithelial cells, especially mesenchymal cells. Vimentin is attached to the nucleus, endoplasmic reticulum, and mitochondria, either laterally or terminally.</text>
</comment>
<evidence type="ECO:0000256" key="2">
    <source>
        <dbReference type="ARBA" id="ARBA00022754"/>
    </source>
</evidence>
<evidence type="ECO:0000256" key="1">
    <source>
        <dbReference type="ARBA" id="ARBA00002825"/>
    </source>
</evidence>
<keyword evidence="3 6" id="KW-0175">Coiled coil</keyword>
<dbReference type="Pfam" id="PF04732">
    <property type="entry name" value="Filament_head"/>
    <property type="match status" value="1"/>
</dbReference>
<dbReference type="Pfam" id="PF00038">
    <property type="entry name" value="Filament"/>
    <property type="match status" value="1"/>
</dbReference>
<dbReference type="SUPFAM" id="SSF64593">
    <property type="entry name" value="Intermediate filament protein, coiled coil region"/>
    <property type="match status" value="2"/>
</dbReference>
<proteinExistence type="inferred from homology"/>
<dbReference type="GO" id="GO:0005200">
    <property type="term" value="F:structural constituent of cytoskeleton"/>
    <property type="evidence" value="ECO:0007669"/>
    <property type="project" value="TreeGrafter"/>
</dbReference>
<accession>A0A672GEA2</accession>
<feature type="domain" description="IF rod" evidence="7">
    <location>
        <begin position="90"/>
        <end position="394"/>
    </location>
</feature>
<dbReference type="Gene3D" id="1.20.5.170">
    <property type="match status" value="1"/>
</dbReference>
<comment type="similarity">
    <text evidence="4 5">Belongs to the intermediate filament family.</text>
</comment>